<organism evidence="9 10">
    <name type="scientific">Rhizophlyctis rosea</name>
    <dbReference type="NCBI Taxonomy" id="64517"/>
    <lineage>
        <taxon>Eukaryota</taxon>
        <taxon>Fungi</taxon>
        <taxon>Fungi incertae sedis</taxon>
        <taxon>Chytridiomycota</taxon>
        <taxon>Chytridiomycota incertae sedis</taxon>
        <taxon>Chytridiomycetes</taxon>
        <taxon>Rhizophlyctidales</taxon>
        <taxon>Rhizophlyctidaceae</taxon>
        <taxon>Rhizophlyctis</taxon>
    </lineage>
</organism>
<feature type="compositionally biased region" description="Polar residues" evidence="7">
    <location>
        <begin position="224"/>
        <end position="234"/>
    </location>
</feature>
<dbReference type="GO" id="GO:0016579">
    <property type="term" value="P:protein deubiquitination"/>
    <property type="evidence" value="ECO:0007669"/>
    <property type="project" value="InterPro"/>
</dbReference>
<reference evidence="9" key="1">
    <citation type="submission" date="2020-05" db="EMBL/GenBank/DDBJ databases">
        <title>Phylogenomic resolution of chytrid fungi.</title>
        <authorList>
            <person name="Stajich J.E."/>
            <person name="Amses K."/>
            <person name="Simmons R."/>
            <person name="Seto K."/>
            <person name="Myers J."/>
            <person name="Bonds A."/>
            <person name="Quandt C.A."/>
            <person name="Barry K."/>
            <person name="Liu P."/>
            <person name="Grigoriev I."/>
            <person name="Longcore J.E."/>
            <person name="James T.Y."/>
        </authorList>
    </citation>
    <scope>NUCLEOTIDE SEQUENCE</scope>
    <source>
        <strain evidence="9">JEL0318</strain>
    </source>
</reference>
<dbReference type="GO" id="GO:0006508">
    <property type="term" value="P:proteolysis"/>
    <property type="evidence" value="ECO:0007669"/>
    <property type="project" value="UniProtKB-KW"/>
</dbReference>
<evidence type="ECO:0000256" key="5">
    <source>
        <dbReference type="ARBA" id="ARBA00022801"/>
    </source>
</evidence>
<feature type="compositionally biased region" description="Low complexity" evidence="7">
    <location>
        <begin position="288"/>
        <end position="300"/>
    </location>
</feature>
<feature type="compositionally biased region" description="Polar residues" evidence="7">
    <location>
        <begin position="315"/>
        <end position="341"/>
    </location>
</feature>
<dbReference type="InterPro" id="IPR001394">
    <property type="entry name" value="Peptidase_C19_UCH"/>
</dbReference>
<dbReference type="PANTHER" id="PTHR24006">
    <property type="entry name" value="UBIQUITIN CARBOXYL-TERMINAL HYDROLASE"/>
    <property type="match status" value="1"/>
</dbReference>
<gene>
    <name evidence="9" type="ORF">HK097_003385</name>
</gene>
<dbReference type="Gene3D" id="3.90.70.10">
    <property type="entry name" value="Cysteine proteinases"/>
    <property type="match status" value="2"/>
</dbReference>
<feature type="compositionally biased region" description="Low complexity" evidence="7">
    <location>
        <begin position="189"/>
        <end position="215"/>
    </location>
</feature>
<dbReference type="InterPro" id="IPR018200">
    <property type="entry name" value="USP_CS"/>
</dbReference>
<dbReference type="SUPFAM" id="SSF54001">
    <property type="entry name" value="Cysteine proteinases"/>
    <property type="match status" value="1"/>
</dbReference>
<evidence type="ECO:0000256" key="3">
    <source>
        <dbReference type="ARBA" id="ARBA00022670"/>
    </source>
</evidence>
<dbReference type="EMBL" id="JADGJD010001798">
    <property type="protein sequence ID" value="KAJ3037773.1"/>
    <property type="molecule type" value="Genomic_DNA"/>
</dbReference>
<dbReference type="InterPro" id="IPR038765">
    <property type="entry name" value="Papain-like_cys_pep_sf"/>
</dbReference>
<dbReference type="PROSITE" id="PS00973">
    <property type="entry name" value="USP_2"/>
    <property type="match status" value="1"/>
</dbReference>
<dbReference type="GO" id="GO:0005829">
    <property type="term" value="C:cytosol"/>
    <property type="evidence" value="ECO:0007669"/>
    <property type="project" value="TreeGrafter"/>
</dbReference>
<evidence type="ECO:0000313" key="9">
    <source>
        <dbReference type="EMBL" id="KAJ3037773.1"/>
    </source>
</evidence>
<dbReference type="Pfam" id="PF00443">
    <property type="entry name" value="UCH"/>
    <property type="match status" value="1"/>
</dbReference>
<name>A0AAD5S480_9FUNG</name>
<dbReference type="InterPro" id="IPR028889">
    <property type="entry name" value="USP"/>
</dbReference>
<protein>
    <recommendedName>
        <fullName evidence="2">ubiquitinyl hydrolase 1</fullName>
        <ecNumber evidence="2">3.4.19.12</ecNumber>
    </recommendedName>
</protein>
<proteinExistence type="predicted"/>
<evidence type="ECO:0000256" key="4">
    <source>
        <dbReference type="ARBA" id="ARBA00022786"/>
    </source>
</evidence>
<feature type="compositionally biased region" description="Low complexity" evidence="7">
    <location>
        <begin position="157"/>
        <end position="176"/>
    </location>
</feature>
<dbReference type="EC" id="3.4.19.12" evidence="2"/>
<evidence type="ECO:0000256" key="2">
    <source>
        <dbReference type="ARBA" id="ARBA00012759"/>
    </source>
</evidence>
<dbReference type="PROSITE" id="PS50235">
    <property type="entry name" value="USP_3"/>
    <property type="match status" value="1"/>
</dbReference>
<dbReference type="Proteomes" id="UP001212841">
    <property type="component" value="Unassembled WGS sequence"/>
</dbReference>
<evidence type="ECO:0000256" key="7">
    <source>
        <dbReference type="SAM" id="MobiDB-lite"/>
    </source>
</evidence>
<comment type="catalytic activity">
    <reaction evidence="1">
        <text>Thiol-dependent hydrolysis of ester, thioester, amide, peptide and isopeptide bonds formed by the C-terminal Gly of ubiquitin (a 76-residue protein attached to proteins as an intracellular targeting signal).</text>
        <dbReference type="EC" id="3.4.19.12"/>
    </reaction>
</comment>
<sequence length="690" mass="73334">MSQTDLRPCELPWKPSDRRRASIVEMGIMFGSIVTAPSNRLPINTTLPTPDGIERVEIALASPTDRRRSHIFARGHPVEVEVHRSPVDVVPPAVAANIESAHNDEKGKPADGVVASGSVEGQGSAKAGVTKEETPTKPTNEDLTESVTLEQPASITSSAKPSASSNQASSAPSSPAKKSRKRKNKKAASKNTDSAVAVTPPESVSSPSAAVTSSAQLKIAIPSDVSSVDGATTIPSPVSTTLLSPLSTTSTTKLGSSATKSSSSSVPTKAPVPPTAGKPAPNAWGSKPIIPSAPSVAPPATNGTQASPASKPVVNGTSAPSDVTSPVSTGTSAPASPTKTAPKSWAALVGAGSGANGVAKSPSKGKPPTADKDVLSNVTSLYSKKVLRPRGLRNSGNMCYMNTILQPLVHCAPFHNVLKQFGASNPHSFGGRTPILDAILLFLNEFSEEETRDSLDVAKATAEAFAPEYIYEALRKWKKLEVQGRQEDAEEFLGFLLDGLHEEMLSVAGKGKAGPAQAQQAAEDDQWLEVGKKNKTLVNRQIKTEPSPITGIFSGTMRSMVRRAGKRDSANTEPFQTLQLEITRFVYDTETNTIRKLHKHVEYPVSLKIRPEILSPSARQTTGTTLEYQLFAVIYHHGQLAGGGHYTCHVQRDGDQWLCFDDEEVSVAREKDVLTGGKDRQPYMFFYCKV</sequence>
<dbReference type="InterPro" id="IPR050164">
    <property type="entry name" value="Peptidase_C19"/>
</dbReference>
<feature type="region of interest" description="Disordered" evidence="7">
    <location>
        <begin position="100"/>
        <end position="373"/>
    </location>
</feature>
<evidence type="ECO:0000259" key="8">
    <source>
        <dbReference type="PROSITE" id="PS50235"/>
    </source>
</evidence>
<accession>A0AAD5S480</accession>
<dbReference type="AlphaFoldDB" id="A0AAD5S480"/>
<evidence type="ECO:0000313" key="10">
    <source>
        <dbReference type="Proteomes" id="UP001212841"/>
    </source>
</evidence>
<evidence type="ECO:0000256" key="6">
    <source>
        <dbReference type="ARBA" id="ARBA00022807"/>
    </source>
</evidence>
<keyword evidence="4" id="KW-0833">Ubl conjugation pathway</keyword>
<keyword evidence="3" id="KW-0645">Protease</keyword>
<dbReference type="GO" id="GO:0005634">
    <property type="term" value="C:nucleus"/>
    <property type="evidence" value="ECO:0007669"/>
    <property type="project" value="TreeGrafter"/>
</dbReference>
<feature type="compositionally biased region" description="Polar residues" evidence="7">
    <location>
        <begin position="145"/>
        <end position="156"/>
    </location>
</feature>
<evidence type="ECO:0000256" key="1">
    <source>
        <dbReference type="ARBA" id="ARBA00000707"/>
    </source>
</evidence>
<dbReference type="PANTHER" id="PTHR24006:SF687">
    <property type="entry name" value="UBIQUITIN CARBOXYL-TERMINAL HYDROLASE 10"/>
    <property type="match status" value="1"/>
</dbReference>
<keyword evidence="5" id="KW-0378">Hydrolase</keyword>
<dbReference type="GO" id="GO:0004843">
    <property type="term" value="F:cysteine-type deubiquitinase activity"/>
    <property type="evidence" value="ECO:0007669"/>
    <property type="project" value="UniProtKB-EC"/>
</dbReference>
<feature type="compositionally biased region" description="Low complexity" evidence="7">
    <location>
        <begin position="235"/>
        <end position="269"/>
    </location>
</feature>
<comment type="caution">
    <text evidence="9">The sequence shown here is derived from an EMBL/GenBank/DDBJ whole genome shotgun (WGS) entry which is preliminary data.</text>
</comment>
<feature type="domain" description="USP" evidence="8">
    <location>
        <begin position="390"/>
        <end position="690"/>
    </location>
</feature>
<feature type="compositionally biased region" description="Basic residues" evidence="7">
    <location>
        <begin position="177"/>
        <end position="188"/>
    </location>
</feature>
<keyword evidence="6" id="KW-0788">Thiol protease</keyword>
<keyword evidence="10" id="KW-1185">Reference proteome</keyword>